<gene>
    <name evidence="3" type="primary">Aste57867_22183</name>
    <name evidence="2" type="ORF">As57867_022114</name>
    <name evidence="3" type="ORF">ASTE57867_22183</name>
</gene>
<evidence type="ECO:0000313" key="3">
    <source>
        <dbReference type="EMBL" id="VFT98850.1"/>
    </source>
</evidence>
<keyword evidence="1" id="KW-1133">Transmembrane helix</keyword>
<keyword evidence="1" id="KW-0812">Transmembrane</keyword>
<feature type="transmembrane region" description="Helical" evidence="1">
    <location>
        <begin position="150"/>
        <end position="174"/>
    </location>
</feature>
<feature type="transmembrane region" description="Helical" evidence="1">
    <location>
        <begin position="12"/>
        <end position="34"/>
    </location>
</feature>
<dbReference type="Proteomes" id="UP000332933">
    <property type="component" value="Unassembled WGS sequence"/>
</dbReference>
<proteinExistence type="predicted"/>
<organism evidence="3 4">
    <name type="scientific">Aphanomyces stellatus</name>
    <dbReference type="NCBI Taxonomy" id="120398"/>
    <lineage>
        <taxon>Eukaryota</taxon>
        <taxon>Sar</taxon>
        <taxon>Stramenopiles</taxon>
        <taxon>Oomycota</taxon>
        <taxon>Saprolegniomycetes</taxon>
        <taxon>Saprolegniales</taxon>
        <taxon>Verrucalvaceae</taxon>
        <taxon>Aphanomyces</taxon>
    </lineage>
</organism>
<evidence type="ECO:0000313" key="4">
    <source>
        <dbReference type="Proteomes" id="UP000332933"/>
    </source>
</evidence>
<dbReference type="EMBL" id="CAADRA010007047">
    <property type="protein sequence ID" value="VFT98850.1"/>
    <property type="molecule type" value="Genomic_DNA"/>
</dbReference>
<reference evidence="3 4" key="1">
    <citation type="submission" date="2019-03" db="EMBL/GenBank/DDBJ databases">
        <authorList>
            <person name="Gaulin E."/>
            <person name="Dumas B."/>
        </authorList>
    </citation>
    <scope>NUCLEOTIDE SEQUENCE [LARGE SCALE GENOMIC DNA]</scope>
    <source>
        <strain evidence="3">CBS 568.67</strain>
    </source>
</reference>
<feature type="transmembrane region" description="Helical" evidence="1">
    <location>
        <begin position="186"/>
        <end position="215"/>
    </location>
</feature>
<keyword evidence="1" id="KW-0472">Membrane</keyword>
<sequence>MVRRGRLREAIDWVNEGAVLIILCITSVVLIIVYSSSSTVWLGQTWNPDINMTTRSPVYQPLLPHDALLGTSSPVLSVDWTLSLWNYCVIASGIEPTTSSCFPWKDMCTGHRSEICNQIASMQSLSFLSLMLSLMSLYSAHRAIAETSFLMTLWCMSCRAIQVAVETGLILLAFDLQTPSLPFPYGLTITVGVVVCGLHMCISTLAFVGAVFVFLRSHDARPATYILFDDDDNNDV</sequence>
<protein>
    <submittedName>
        <fullName evidence="3">Aste57867_22183 protein</fullName>
    </submittedName>
</protein>
<accession>A0A485LKU7</accession>
<dbReference type="AlphaFoldDB" id="A0A485LKU7"/>
<name>A0A485LKU7_9STRA</name>
<dbReference type="OrthoDB" id="61345at2759"/>
<keyword evidence="4" id="KW-1185">Reference proteome</keyword>
<evidence type="ECO:0000256" key="1">
    <source>
        <dbReference type="SAM" id="Phobius"/>
    </source>
</evidence>
<evidence type="ECO:0000313" key="2">
    <source>
        <dbReference type="EMBL" id="KAF0685980.1"/>
    </source>
</evidence>
<dbReference type="EMBL" id="VJMH01007021">
    <property type="protein sequence ID" value="KAF0685980.1"/>
    <property type="molecule type" value="Genomic_DNA"/>
</dbReference>
<reference evidence="2" key="2">
    <citation type="submission" date="2019-06" db="EMBL/GenBank/DDBJ databases">
        <title>Genomics analysis of Aphanomyces spp. identifies a new class of oomycete effector associated with host adaptation.</title>
        <authorList>
            <person name="Gaulin E."/>
        </authorList>
    </citation>
    <scope>NUCLEOTIDE SEQUENCE</scope>
    <source>
        <strain evidence="2">CBS 578.67</strain>
    </source>
</reference>
<feature type="transmembrane region" description="Helical" evidence="1">
    <location>
        <begin position="119"/>
        <end position="138"/>
    </location>
</feature>